<evidence type="ECO:0000313" key="4">
    <source>
        <dbReference type="EMBL" id="ABK99957.1"/>
    </source>
</evidence>
<dbReference type="OrthoDB" id="514491at2"/>
<dbReference type="GO" id="GO:0009697">
    <property type="term" value="P:salicylic acid biosynthetic process"/>
    <property type="evidence" value="ECO:0007669"/>
    <property type="project" value="TreeGrafter"/>
</dbReference>
<keyword evidence="5" id="KW-1185">Reference proteome</keyword>
<dbReference type="Proteomes" id="UP000006732">
    <property type="component" value="Chromosome"/>
</dbReference>
<dbReference type="PANTHER" id="PTHR38041:SF1">
    <property type="entry name" value="CHORISMATE MUTASE"/>
    <property type="match status" value="1"/>
</dbReference>
<evidence type="ECO:0000256" key="1">
    <source>
        <dbReference type="ARBA" id="ARBA00012404"/>
    </source>
</evidence>
<proteinExistence type="predicted"/>
<feature type="domain" description="Chorismate mutase" evidence="3">
    <location>
        <begin position="4"/>
        <end position="94"/>
    </location>
</feature>
<accession>A1ARI7</accession>
<dbReference type="AlphaFoldDB" id="A1ARI7"/>
<dbReference type="STRING" id="338966.Ppro_2350"/>
<dbReference type="PROSITE" id="PS51168">
    <property type="entry name" value="CHORISMATE_MUT_2"/>
    <property type="match status" value="1"/>
</dbReference>
<dbReference type="InterPro" id="IPR036263">
    <property type="entry name" value="Chorismate_II_sf"/>
</dbReference>
<dbReference type="EC" id="5.4.99.5" evidence="1"/>
<dbReference type="SMART" id="SM00830">
    <property type="entry name" value="CM_2"/>
    <property type="match status" value="1"/>
</dbReference>
<dbReference type="KEGG" id="ppd:Ppro_2350"/>
<sequence>MKPVSVCASLAEVRANIDRIDRQIVELLAERIGYVKQAPRFKNSADEVRIEERIEEVVSNVVARARECGACPDLVERIYRELIDAHIDLETAEYAALHGGEPSGRKA</sequence>
<dbReference type="SUPFAM" id="SSF48600">
    <property type="entry name" value="Chorismate mutase II"/>
    <property type="match status" value="1"/>
</dbReference>
<dbReference type="Pfam" id="PF01817">
    <property type="entry name" value="CM_2"/>
    <property type="match status" value="1"/>
</dbReference>
<dbReference type="InterPro" id="IPR036979">
    <property type="entry name" value="CM_dom_sf"/>
</dbReference>
<dbReference type="InterPro" id="IPR051331">
    <property type="entry name" value="Chorismate_mutase-related"/>
</dbReference>
<reference evidence="4 5" key="1">
    <citation type="submission" date="2006-10" db="EMBL/GenBank/DDBJ databases">
        <title>Complete sequence of chromosome of Pelobacter propionicus DSM 2379.</title>
        <authorList>
            <consortium name="US DOE Joint Genome Institute"/>
            <person name="Copeland A."/>
            <person name="Lucas S."/>
            <person name="Lapidus A."/>
            <person name="Barry K."/>
            <person name="Detter J.C."/>
            <person name="Glavina del Rio T."/>
            <person name="Hammon N."/>
            <person name="Israni S."/>
            <person name="Dalin E."/>
            <person name="Tice H."/>
            <person name="Pitluck S."/>
            <person name="Saunders E."/>
            <person name="Brettin T."/>
            <person name="Bruce D."/>
            <person name="Han C."/>
            <person name="Tapia R."/>
            <person name="Schmutz J."/>
            <person name="Larimer F."/>
            <person name="Land M."/>
            <person name="Hauser L."/>
            <person name="Kyrpides N."/>
            <person name="Kim E."/>
            <person name="Lovley D."/>
            <person name="Richardson P."/>
        </authorList>
    </citation>
    <scope>NUCLEOTIDE SEQUENCE [LARGE SCALE GENOMIC DNA]</scope>
    <source>
        <strain evidence="5">DSM 2379 / NBRC 103807 / OttBd1</strain>
    </source>
</reference>
<gene>
    <name evidence="4" type="ordered locus">Ppro_2350</name>
</gene>
<keyword evidence="2" id="KW-0413">Isomerase</keyword>
<organism evidence="4 5">
    <name type="scientific">Pelobacter propionicus (strain DSM 2379 / NBRC 103807 / OttBd1)</name>
    <dbReference type="NCBI Taxonomy" id="338966"/>
    <lineage>
        <taxon>Bacteria</taxon>
        <taxon>Pseudomonadati</taxon>
        <taxon>Thermodesulfobacteriota</taxon>
        <taxon>Desulfuromonadia</taxon>
        <taxon>Desulfuromonadales</taxon>
        <taxon>Desulfuromonadaceae</taxon>
        <taxon>Pelobacter</taxon>
    </lineage>
</organism>
<dbReference type="GO" id="GO:0004106">
    <property type="term" value="F:chorismate mutase activity"/>
    <property type="evidence" value="ECO:0007669"/>
    <property type="project" value="UniProtKB-EC"/>
</dbReference>
<evidence type="ECO:0000313" key="5">
    <source>
        <dbReference type="Proteomes" id="UP000006732"/>
    </source>
</evidence>
<protein>
    <recommendedName>
        <fullName evidence="1">chorismate mutase</fullName>
        <ecNumber evidence="1">5.4.99.5</ecNumber>
    </recommendedName>
</protein>
<dbReference type="RefSeq" id="WP_011736213.1">
    <property type="nucleotide sequence ID" value="NC_008609.1"/>
</dbReference>
<dbReference type="PANTHER" id="PTHR38041">
    <property type="entry name" value="CHORISMATE MUTASE"/>
    <property type="match status" value="1"/>
</dbReference>
<evidence type="ECO:0000259" key="3">
    <source>
        <dbReference type="PROSITE" id="PS51168"/>
    </source>
</evidence>
<name>A1ARI7_PELPD</name>
<dbReference type="eggNOG" id="COG1605">
    <property type="taxonomic scope" value="Bacteria"/>
</dbReference>
<evidence type="ECO:0000256" key="2">
    <source>
        <dbReference type="ARBA" id="ARBA00023235"/>
    </source>
</evidence>
<dbReference type="InterPro" id="IPR002701">
    <property type="entry name" value="CM_II_prokaryot"/>
</dbReference>
<dbReference type="HOGENOM" id="CLU_131518_2_0_7"/>
<dbReference type="GO" id="GO:0046417">
    <property type="term" value="P:chorismate metabolic process"/>
    <property type="evidence" value="ECO:0007669"/>
    <property type="project" value="InterPro"/>
</dbReference>
<dbReference type="Gene3D" id="1.20.59.10">
    <property type="entry name" value="Chorismate mutase"/>
    <property type="match status" value="1"/>
</dbReference>
<dbReference type="EMBL" id="CP000482">
    <property type="protein sequence ID" value="ABK99957.1"/>
    <property type="molecule type" value="Genomic_DNA"/>
</dbReference>